<dbReference type="GO" id="GO:0000287">
    <property type="term" value="F:magnesium ion binding"/>
    <property type="evidence" value="ECO:0007669"/>
    <property type="project" value="UniProtKB-UniRule"/>
</dbReference>
<keyword evidence="6 8" id="KW-0460">Magnesium</keyword>
<keyword evidence="2 8" id="KW-1277">Toxin-antitoxin system</keyword>
<sequence length="140" mass="15197">MAAGFLLDTTVVSELRKSRPDPRVSAWWASQRGADAYISALVVGELRQGVERLRSRHDLTQAEALDSWLTGLVHHYGDNVLPVTAQIAETWGRLDAAPDRPPVIDGLMAATALVHGLTLVTRNVADVERAGVAYVNPFEA</sequence>
<evidence type="ECO:0000256" key="4">
    <source>
        <dbReference type="ARBA" id="ARBA00022723"/>
    </source>
</evidence>
<dbReference type="KEGG" id="xce:Xcel_2919"/>
<dbReference type="PANTHER" id="PTHR33653">
    <property type="entry name" value="RIBONUCLEASE VAPC2"/>
    <property type="match status" value="1"/>
</dbReference>
<dbReference type="PANTHER" id="PTHR33653:SF1">
    <property type="entry name" value="RIBONUCLEASE VAPC2"/>
    <property type="match status" value="1"/>
</dbReference>
<dbReference type="SUPFAM" id="SSF88723">
    <property type="entry name" value="PIN domain-like"/>
    <property type="match status" value="1"/>
</dbReference>
<comment type="cofactor">
    <cofactor evidence="1 8">
        <name>Mg(2+)</name>
        <dbReference type="ChEBI" id="CHEBI:18420"/>
    </cofactor>
</comment>
<protein>
    <recommendedName>
        <fullName evidence="8">Ribonuclease VapC</fullName>
        <shortName evidence="8">RNase VapC</shortName>
        <ecNumber evidence="8">3.1.-.-</ecNumber>
    </recommendedName>
    <alternativeName>
        <fullName evidence="8">Toxin VapC</fullName>
    </alternativeName>
</protein>
<evidence type="ECO:0000256" key="5">
    <source>
        <dbReference type="ARBA" id="ARBA00022801"/>
    </source>
</evidence>
<evidence type="ECO:0000256" key="3">
    <source>
        <dbReference type="ARBA" id="ARBA00022722"/>
    </source>
</evidence>
<organism evidence="10 11">
    <name type="scientific">Xylanimonas cellulosilytica (strain DSM 15894 / JCM 12276 / CECT 5975 / KCTC 9989 / LMG 20990 / NBRC 107835 / XIL07)</name>
    <dbReference type="NCBI Taxonomy" id="446471"/>
    <lineage>
        <taxon>Bacteria</taxon>
        <taxon>Bacillati</taxon>
        <taxon>Actinomycetota</taxon>
        <taxon>Actinomycetes</taxon>
        <taxon>Micrococcales</taxon>
        <taxon>Promicromonosporaceae</taxon>
        <taxon>Xylanimonas</taxon>
    </lineage>
</organism>
<dbReference type="InterPro" id="IPR029060">
    <property type="entry name" value="PIN-like_dom_sf"/>
</dbReference>
<comment type="function">
    <text evidence="8">Toxic component of a toxin-antitoxin (TA) system. An RNase.</text>
</comment>
<gene>
    <name evidence="8" type="primary">vapC</name>
    <name evidence="10" type="ordered locus">Xcel_2919</name>
</gene>
<dbReference type="Gene3D" id="3.40.50.1010">
    <property type="entry name" value="5'-nuclease"/>
    <property type="match status" value="1"/>
</dbReference>
<comment type="similarity">
    <text evidence="7 8">Belongs to the PINc/VapC protein family.</text>
</comment>
<dbReference type="InterPro" id="IPR022907">
    <property type="entry name" value="VapC_family"/>
</dbReference>
<keyword evidence="4 8" id="KW-0479">Metal-binding</keyword>
<evidence type="ECO:0000256" key="8">
    <source>
        <dbReference type="HAMAP-Rule" id="MF_00265"/>
    </source>
</evidence>
<evidence type="ECO:0000259" key="9">
    <source>
        <dbReference type="Pfam" id="PF01850"/>
    </source>
</evidence>
<dbReference type="EMBL" id="CP001821">
    <property type="protein sequence ID" value="ACZ31927.1"/>
    <property type="molecule type" value="Genomic_DNA"/>
</dbReference>
<dbReference type="Pfam" id="PF01850">
    <property type="entry name" value="PIN"/>
    <property type="match status" value="1"/>
</dbReference>
<feature type="domain" description="PIN" evidence="9">
    <location>
        <begin position="6"/>
        <end position="123"/>
    </location>
</feature>
<accession>D1BZ30</accession>
<dbReference type="STRING" id="446471.Xcel_2919"/>
<reference evidence="10 11" key="2">
    <citation type="journal article" date="2010" name="Stand. Genomic Sci.">
        <title>Complete genome sequence of Xylanimonas cellulosilytica type strain (XIL07).</title>
        <authorList>
            <person name="Foster B."/>
            <person name="Pukall R."/>
            <person name="Abt B."/>
            <person name="Nolan M."/>
            <person name="Glavina Del Rio T."/>
            <person name="Chen F."/>
            <person name="Lucas S."/>
            <person name="Tice H."/>
            <person name="Pitluck S."/>
            <person name="Cheng J.-F."/>
            <person name="Chertkov O."/>
            <person name="Brettin T."/>
            <person name="Han C."/>
            <person name="Detter J.C."/>
            <person name="Bruce D."/>
            <person name="Goodwin L."/>
            <person name="Ivanova N."/>
            <person name="Mavromatis K."/>
            <person name="Pati A."/>
            <person name="Mikhailova N."/>
            <person name="Chen A."/>
            <person name="Palaniappan K."/>
            <person name="Land M."/>
            <person name="Hauser L."/>
            <person name="Chang Y.-J."/>
            <person name="Jeffries C.D."/>
            <person name="Chain P."/>
            <person name="Rohde M."/>
            <person name="Goeker M."/>
            <person name="Bristow J."/>
            <person name="Eisen J.A."/>
            <person name="Markowitz V."/>
            <person name="Hugenholtz P."/>
            <person name="Kyrpides N.C."/>
            <person name="Klenk H.-P."/>
            <person name="Lapidus A."/>
        </authorList>
    </citation>
    <scope>NUCLEOTIDE SEQUENCE [LARGE SCALE GENOMIC DNA]</scope>
    <source>
        <strain evidence="11">DSM 15894 / CECT 5975 / LMG 20990 / XIL07</strain>
    </source>
</reference>
<dbReference type="InterPro" id="IPR050556">
    <property type="entry name" value="Type_II_TA_system_RNase"/>
</dbReference>
<dbReference type="HAMAP" id="MF_00265">
    <property type="entry name" value="VapC_Nob1"/>
    <property type="match status" value="1"/>
</dbReference>
<proteinExistence type="inferred from homology"/>
<evidence type="ECO:0000313" key="10">
    <source>
        <dbReference type="EMBL" id="ACZ31927.1"/>
    </source>
</evidence>
<dbReference type="GO" id="GO:0004540">
    <property type="term" value="F:RNA nuclease activity"/>
    <property type="evidence" value="ECO:0007669"/>
    <property type="project" value="InterPro"/>
</dbReference>
<evidence type="ECO:0000256" key="7">
    <source>
        <dbReference type="ARBA" id="ARBA00038093"/>
    </source>
</evidence>
<evidence type="ECO:0000313" key="11">
    <source>
        <dbReference type="Proteomes" id="UP000002255"/>
    </source>
</evidence>
<dbReference type="GO" id="GO:0016787">
    <property type="term" value="F:hydrolase activity"/>
    <property type="evidence" value="ECO:0007669"/>
    <property type="project" value="UniProtKB-KW"/>
</dbReference>
<dbReference type="Proteomes" id="UP000002255">
    <property type="component" value="Chromosome"/>
</dbReference>
<dbReference type="AlphaFoldDB" id="D1BZ30"/>
<dbReference type="eggNOG" id="COG1487">
    <property type="taxonomic scope" value="Bacteria"/>
</dbReference>
<evidence type="ECO:0000256" key="2">
    <source>
        <dbReference type="ARBA" id="ARBA00022649"/>
    </source>
</evidence>
<dbReference type="InterPro" id="IPR002716">
    <property type="entry name" value="PIN_dom"/>
</dbReference>
<feature type="binding site" evidence="8">
    <location>
        <position position="105"/>
    </location>
    <ligand>
        <name>Mg(2+)</name>
        <dbReference type="ChEBI" id="CHEBI:18420"/>
    </ligand>
</feature>
<reference evidence="11" key="1">
    <citation type="submission" date="2009-11" db="EMBL/GenBank/DDBJ databases">
        <title>The complete chromosome of Xylanimonas cellulosilytica DSM 15894.</title>
        <authorList>
            <consortium name="US DOE Joint Genome Institute (JGI-PGF)"/>
            <person name="Lucas S."/>
            <person name="Copeland A."/>
            <person name="Lapidus A."/>
            <person name="Glavina del Rio T."/>
            <person name="Dalin E."/>
            <person name="Tice H."/>
            <person name="Bruce D."/>
            <person name="Goodwin L."/>
            <person name="Pitluck S."/>
            <person name="Kyrpides N."/>
            <person name="Mavromatis K."/>
            <person name="Ivanova N."/>
            <person name="Mikhailova N."/>
            <person name="Foster B."/>
            <person name="Clum A."/>
            <person name="Brettin T."/>
            <person name="Detter J.C."/>
            <person name="Han C."/>
            <person name="Larimer F."/>
            <person name="Land M."/>
            <person name="Hauser L."/>
            <person name="Markowitz V."/>
            <person name="Cheng J.F."/>
            <person name="Hugenholtz P."/>
            <person name="Woyke T."/>
            <person name="Wu D."/>
            <person name="Gehrich-Schroeter G."/>
            <person name="Schneider S."/>
            <person name="Pukall S.R."/>
            <person name="Klenk H.P."/>
            <person name="Eisen J.A."/>
        </authorList>
    </citation>
    <scope>NUCLEOTIDE SEQUENCE [LARGE SCALE GENOMIC DNA]</scope>
    <source>
        <strain evidence="11">DSM 15894 / CECT 5975 / LMG 20990 / XIL07</strain>
    </source>
</reference>
<keyword evidence="11" id="KW-1185">Reference proteome</keyword>
<dbReference type="OrthoDB" id="9804823at2"/>
<evidence type="ECO:0000256" key="1">
    <source>
        <dbReference type="ARBA" id="ARBA00001946"/>
    </source>
</evidence>
<keyword evidence="8" id="KW-0800">Toxin</keyword>
<evidence type="ECO:0000256" key="6">
    <source>
        <dbReference type="ARBA" id="ARBA00022842"/>
    </source>
</evidence>
<dbReference type="RefSeq" id="WP_012879669.1">
    <property type="nucleotide sequence ID" value="NC_013530.1"/>
</dbReference>
<dbReference type="GO" id="GO:0090729">
    <property type="term" value="F:toxin activity"/>
    <property type="evidence" value="ECO:0007669"/>
    <property type="project" value="UniProtKB-KW"/>
</dbReference>
<feature type="binding site" evidence="8">
    <location>
        <position position="8"/>
    </location>
    <ligand>
        <name>Mg(2+)</name>
        <dbReference type="ChEBI" id="CHEBI:18420"/>
    </ligand>
</feature>
<name>D1BZ30_XYLCX</name>
<keyword evidence="5 8" id="KW-0378">Hydrolase</keyword>
<keyword evidence="3 8" id="KW-0540">Nuclease</keyword>
<dbReference type="HOGENOM" id="CLU_118482_8_0_11"/>
<dbReference type="EC" id="3.1.-.-" evidence="8"/>
<dbReference type="CDD" id="cd18746">
    <property type="entry name" value="PIN_VapC4-5_FitB-like"/>
    <property type="match status" value="1"/>
</dbReference>